<gene>
    <name evidence="1" type="ORF">Amon02_001111100</name>
</gene>
<protein>
    <submittedName>
        <fullName evidence="1">Unnamed protein product</fullName>
    </submittedName>
</protein>
<sequence length="86" mass="9837">MSDKLRDRQLYEQMKSKHVGVGNADTTREEFISNMKRDTYSSLISHSSLLDHLSVSLNKPKRLLHSEMIDKMAKPLANVQKAHDGK</sequence>
<reference evidence="1" key="1">
    <citation type="submission" date="2023-04" db="EMBL/GenBank/DDBJ databases">
        <title>Ambrosiozyma monospora NBRC 10751.</title>
        <authorList>
            <person name="Ichikawa N."/>
            <person name="Sato H."/>
            <person name="Tonouchi N."/>
        </authorList>
    </citation>
    <scope>NUCLEOTIDE SEQUENCE</scope>
    <source>
        <strain evidence="1">NBRC 10751</strain>
    </source>
</reference>
<dbReference type="Proteomes" id="UP001165064">
    <property type="component" value="Unassembled WGS sequence"/>
</dbReference>
<name>A0ACB5U3X0_AMBMO</name>
<dbReference type="EMBL" id="BSXS01011601">
    <property type="protein sequence ID" value="GMF00878.1"/>
    <property type="molecule type" value="Genomic_DNA"/>
</dbReference>
<evidence type="ECO:0000313" key="1">
    <source>
        <dbReference type="EMBL" id="GMF00878.1"/>
    </source>
</evidence>
<accession>A0ACB5U3X0</accession>
<proteinExistence type="predicted"/>
<comment type="caution">
    <text evidence="1">The sequence shown here is derived from an EMBL/GenBank/DDBJ whole genome shotgun (WGS) entry which is preliminary data.</text>
</comment>
<organism evidence="1 2">
    <name type="scientific">Ambrosiozyma monospora</name>
    <name type="common">Yeast</name>
    <name type="synonym">Endomycopsis monosporus</name>
    <dbReference type="NCBI Taxonomy" id="43982"/>
    <lineage>
        <taxon>Eukaryota</taxon>
        <taxon>Fungi</taxon>
        <taxon>Dikarya</taxon>
        <taxon>Ascomycota</taxon>
        <taxon>Saccharomycotina</taxon>
        <taxon>Pichiomycetes</taxon>
        <taxon>Pichiales</taxon>
        <taxon>Pichiaceae</taxon>
        <taxon>Ambrosiozyma</taxon>
    </lineage>
</organism>
<evidence type="ECO:0000313" key="2">
    <source>
        <dbReference type="Proteomes" id="UP001165064"/>
    </source>
</evidence>
<keyword evidence="2" id="KW-1185">Reference proteome</keyword>